<dbReference type="FunFam" id="3.40.50.300:FF:000006">
    <property type="entry name" value="DNA-binding transcriptional regulator NtrC"/>
    <property type="match status" value="1"/>
</dbReference>
<dbReference type="Gene3D" id="1.10.10.60">
    <property type="entry name" value="Homeodomain-like"/>
    <property type="match status" value="1"/>
</dbReference>
<dbReference type="InterPro" id="IPR009057">
    <property type="entry name" value="Homeodomain-like_sf"/>
</dbReference>
<evidence type="ECO:0000313" key="13">
    <source>
        <dbReference type="EMBL" id="OPX55243.1"/>
    </source>
</evidence>
<dbReference type="InterPro" id="IPR003593">
    <property type="entry name" value="AAA+_ATPase"/>
</dbReference>
<dbReference type="OrthoDB" id="9804019at2"/>
<evidence type="ECO:0000256" key="2">
    <source>
        <dbReference type="ARBA" id="ARBA00022490"/>
    </source>
</evidence>
<dbReference type="InterPro" id="IPR000014">
    <property type="entry name" value="PAS"/>
</dbReference>
<dbReference type="InterPro" id="IPR025662">
    <property type="entry name" value="Sigma_54_int_dom_ATP-bd_1"/>
</dbReference>
<keyword evidence="5" id="KW-0058">Aromatic hydrocarbons catabolism</keyword>
<accession>A0A1T4R3Z2</accession>
<dbReference type="GO" id="GO:0005737">
    <property type="term" value="C:cytoplasm"/>
    <property type="evidence" value="ECO:0007669"/>
    <property type="project" value="UniProtKB-SubCell"/>
</dbReference>
<dbReference type="InterPro" id="IPR045865">
    <property type="entry name" value="ACT-like_dom_sf"/>
</dbReference>
<proteinExistence type="predicted"/>
<dbReference type="InterPro" id="IPR027417">
    <property type="entry name" value="P-loop_NTPase"/>
</dbReference>
<evidence type="ECO:0000256" key="4">
    <source>
        <dbReference type="ARBA" id="ARBA00022741"/>
    </source>
</evidence>
<dbReference type="PROSITE" id="PS50112">
    <property type="entry name" value="PAS"/>
    <property type="match status" value="1"/>
</dbReference>
<dbReference type="SMART" id="SM00091">
    <property type="entry name" value="PAS"/>
    <property type="match status" value="1"/>
</dbReference>
<feature type="domain" description="Sigma-54 factor interaction" evidence="11">
    <location>
        <begin position="201"/>
        <end position="431"/>
    </location>
</feature>
<dbReference type="InterPro" id="IPR058031">
    <property type="entry name" value="AAA_lid_NorR"/>
</dbReference>
<keyword evidence="7" id="KW-0805">Transcription regulation</keyword>
<dbReference type="InterPro" id="IPR030828">
    <property type="entry name" value="HTH_TyrR"/>
</dbReference>
<evidence type="ECO:0000256" key="9">
    <source>
        <dbReference type="ARBA" id="ARBA00023163"/>
    </source>
</evidence>
<feature type="domain" description="PAS" evidence="12">
    <location>
        <begin position="77"/>
        <end position="151"/>
    </location>
</feature>
<evidence type="ECO:0000256" key="8">
    <source>
        <dbReference type="ARBA" id="ARBA00023125"/>
    </source>
</evidence>
<comment type="subcellular location">
    <subcellularLocation>
        <location evidence="1">Cytoplasm</location>
    </subcellularLocation>
</comment>
<keyword evidence="14" id="KW-1185">Reference proteome</keyword>
<dbReference type="RefSeq" id="WP_078745739.1">
    <property type="nucleotide sequence ID" value="NZ_FUXG01000014.1"/>
</dbReference>
<dbReference type="Pfam" id="PF25601">
    <property type="entry name" value="AAA_lid_14"/>
    <property type="match status" value="1"/>
</dbReference>
<dbReference type="PANTHER" id="PTHR32071">
    <property type="entry name" value="TRANSCRIPTIONAL REGULATORY PROTEIN"/>
    <property type="match status" value="1"/>
</dbReference>
<keyword evidence="6" id="KW-0067">ATP-binding</keyword>
<dbReference type="PROSITE" id="PS00688">
    <property type="entry name" value="SIGMA54_INTERACT_3"/>
    <property type="match status" value="1"/>
</dbReference>
<evidence type="ECO:0000313" key="14">
    <source>
        <dbReference type="Proteomes" id="UP000191418"/>
    </source>
</evidence>
<dbReference type="PROSITE" id="PS50045">
    <property type="entry name" value="SIGMA54_INTERACT_4"/>
    <property type="match status" value="1"/>
</dbReference>
<dbReference type="Gene3D" id="3.30.450.20">
    <property type="entry name" value="PAS domain"/>
    <property type="match status" value="1"/>
</dbReference>
<dbReference type="InterPro" id="IPR035965">
    <property type="entry name" value="PAS-like_dom_sf"/>
</dbReference>
<organism evidence="13 14">
    <name type="scientific">Oceanospirillum multiglobuliferum</name>
    <dbReference type="NCBI Taxonomy" id="64969"/>
    <lineage>
        <taxon>Bacteria</taxon>
        <taxon>Pseudomonadati</taxon>
        <taxon>Pseudomonadota</taxon>
        <taxon>Gammaproteobacteria</taxon>
        <taxon>Oceanospirillales</taxon>
        <taxon>Oceanospirillaceae</taxon>
        <taxon>Oceanospirillum</taxon>
    </lineage>
</organism>
<dbReference type="PANTHER" id="PTHR32071:SF3">
    <property type="entry name" value="HTH-TYPE TRANSCRIPTIONAL REGULATORY PROTEIN TYRR"/>
    <property type="match status" value="1"/>
</dbReference>
<dbReference type="SUPFAM" id="SSF55785">
    <property type="entry name" value="PYP-like sensor domain (PAS domain)"/>
    <property type="match status" value="1"/>
</dbReference>
<keyword evidence="2" id="KW-0963">Cytoplasm</keyword>
<evidence type="ECO:0000259" key="12">
    <source>
        <dbReference type="PROSITE" id="PS50112"/>
    </source>
</evidence>
<evidence type="ECO:0000256" key="3">
    <source>
        <dbReference type="ARBA" id="ARBA00022491"/>
    </source>
</evidence>
<dbReference type="AlphaFoldDB" id="A0A1T4R3Z2"/>
<dbReference type="InterPro" id="IPR025943">
    <property type="entry name" value="Sigma_54_int_dom_ATP-bd_2"/>
</dbReference>
<dbReference type="Gene3D" id="3.30.70.260">
    <property type="match status" value="1"/>
</dbReference>
<dbReference type="PROSITE" id="PS00676">
    <property type="entry name" value="SIGMA54_INTERACT_2"/>
    <property type="match status" value="1"/>
</dbReference>
<keyword evidence="8" id="KW-0238">DNA-binding</keyword>
<dbReference type="Pfam" id="PF00158">
    <property type="entry name" value="Sigma54_activat"/>
    <property type="match status" value="1"/>
</dbReference>
<protein>
    <recommendedName>
        <fullName evidence="10">HTH-type transcriptional regulatory protein TyrR</fullName>
    </recommendedName>
</protein>
<evidence type="ECO:0000256" key="10">
    <source>
        <dbReference type="ARBA" id="ARBA00029500"/>
    </source>
</evidence>
<dbReference type="SUPFAM" id="SSF46689">
    <property type="entry name" value="Homeodomain-like"/>
    <property type="match status" value="1"/>
</dbReference>
<name>A0A1T4R3Z2_9GAMM</name>
<sequence length="510" mass="57413">MRFVIKSRDRLGITQEILAVFSRQQWNLVSMEMYLHHTFVRLDLNDGVTVEDLKAALRHVADITDVFEVNLMPGERKSQHLDAVLSKLRDPILDIDLNGKILLANSAAISMFNKESEAALTGRLITEFTDTSLQTFLTQKPTSLNITFSGQAFLVDITPVFSDNRNEVVVTGAVLLLQSIRRIGQQINAVTRPISGSSSSLIGQSDATRALLKYTERFSRLDMPVLIQGETGTGKELLAHILHDQGTRTAFPFMAINCAALPENLLESELFGYVSGAFSGAHKNGKPGLLERADGGSVFLDEIGEMSPYLQAKLLRFLQEYSFRRIGGDKEISVNVRIISATHRDLLEMAEQHEFREDLYYRLNVLNLKVPPLRQRQTDIPALAEHFILRAAEQTGREPPRLSESGMNRLLEHHWPGNIRELQNILFRAVAMSDDPILNAEHLGLDQPSQEQHLKSNHQFTDWNSALEHFEQQLLSDLFPQYPSSRKLAIRLGVSHNTVAMKLKKYGISL</sequence>
<dbReference type="Gene3D" id="1.10.8.60">
    <property type="match status" value="1"/>
</dbReference>
<dbReference type="Pfam" id="PF18024">
    <property type="entry name" value="HTH_50"/>
    <property type="match status" value="1"/>
</dbReference>
<dbReference type="GO" id="GO:0006355">
    <property type="term" value="P:regulation of DNA-templated transcription"/>
    <property type="evidence" value="ECO:0007669"/>
    <property type="project" value="InterPro"/>
</dbReference>
<dbReference type="GO" id="GO:0003677">
    <property type="term" value="F:DNA binding"/>
    <property type="evidence" value="ECO:0007669"/>
    <property type="project" value="UniProtKB-KW"/>
</dbReference>
<dbReference type="InterPro" id="IPR013767">
    <property type="entry name" value="PAS_fold"/>
</dbReference>
<keyword evidence="3" id="KW-0678">Repressor</keyword>
<keyword evidence="9" id="KW-0804">Transcription</keyword>
<dbReference type="Gene3D" id="3.40.50.300">
    <property type="entry name" value="P-loop containing nucleotide triphosphate hydrolases"/>
    <property type="match status" value="1"/>
</dbReference>
<gene>
    <name evidence="13" type="ORF">BTE48_09935</name>
</gene>
<evidence type="ECO:0000256" key="1">
    <source>
        <dbReference type="ARBA" id="ARBA00004496"/>
    </source>
</evidence>
<evidence type="ECO:0000256" key="7">
    <source>
        <dbReference type="ARBA" id="ARBA00023015"/>
    </source>
</evidence>
<dbReference type="InterPro" id="IPR002078">
    <property type="entry name" value="Sigma_54_int"/>
</dbReference>
<dbReference type="SUPFAM" id="SSF52540">
    <property type="entry name" value="P-loop containing nucleoside triphosphate hydrolases"/>
    <property type="match status" value="1"/>
</dbReference>
<dbReference type="Pfam" id="PF00989">
    <property type="entry name" value="PAS"/>
    <property type="match status" value="1"/>
</dbReference>
<dbReference type="SMART" id="SM00382">
    <property type="entry name" value="AAA"/>
    <property type="match status" value="1"/>
</dbReference>
<dbReference type="InterPro" id="IPR025944">
    <property type="entry name" value="Sigma_54_int_dom_CS"/>
</dbReference>
<dbReference type="SUPFAM" id="SSF55021">
    <property type="entry name" value="ACT-like"/>
    <property type="match status" value="1"/>
</dbReference>
<reference evidence="13 14" key="1">
    <citation type="submission" date="2017-01" db="EMBL/GenBank/DDBJ databases">
        <title>Genome Sequencing of a Marine Spirillum, Oceanospirillum multiglobuliferum ATCC 33336, from Japan.</title>
        <authorList>
            <person name="Carney J.G."/>
            <person name="Trachtenberg A.M."/>
            <person name="Rheaume B.A."/>
            <person name="Linnane J.D."/>
            <person name="Pitts N.L."/>
            <person name="Mykles D.L."/>
            <person name="Maclea K.S."/>
        </authorList>
    </citation>
    <scope>NUCLEOTIDE SEQUENCE [LARGE SCALE GENOMIC DNA]</scope>
    <source>
        <strain evidence="13 14">ATCC 33336</strain>
    </source>
</reference>
<evidence type="ECO:0000259" key="11">
    <source>
        <dbReference type="PROSITE" id="PS50045"/>
    </source>
</evidence>
<dbReference type="PROSITE" id="PS00675">
    <property type="entry name" value="SIGMA54_INTERACT_1"/>
    <property type="match status" value="1"/>
</dbReference>
<dbReference type="STRING" id="64969.SAMN02745127_02159"/>
<dbReference type="NCBIfam" id="TIGR04381">
    <property type="entry name" value="HTH_TypR"/>
    <property type="match status" value="1"/>
</dbReference>
<evidence type="ECO:0000256" key="5">
    <source>
        <dbReference type="ARBA" id="ARBA00022797"/>
    </source>
</evidence>
<keyword evidence="4" id="KW-0547">Nucleotide-binding</keyword>
<evidence type="ECO:0000256" key="6">
    <source>
        <dbReference type="ARBA" id="ARBA00022840"/>
    </source>
</evidence>
<dbReference type="GO" id="GO:0005524">
    <property type="term" value="F:ATP binding"/>
    <property type="evidence" value="ECO:0007669"/>
    <property type="project" value="UniProtKB-KW"/>
</dbReference>
<dbReference type="Proteomes" id="UP000191418">
    <property type="component" value="Unassembled WGS sequence"/>
</dbReference>
<comment type="caution">
    <text evidence="13">The sequence shown here is derived from an EMBL/GenBank/DDBJ whole genome shotgun (WGS) entry which is preliminary data.</text>
</comment>
<dbReference type="CDD" id="cd00009">
    <property type="entry name" value="AAA"/>
    <property type="match status" value="1"/>
</dbReference>
<dbReference type="EMBL" id="MTSM01000011">
    <property type="protein sequence ID" value="OPX55243.1"/>
    <property type="molecule type" value="Genomic_DNA"/>
</dbReference>